<protein>
    <submittedName>
        <fullName evidence="2">Uncharacterized protein</fullName>
    </submittedName>
</protein>
<feature type="transmembrane region" description="Helical" evidence="1">
    <location>
        <begin position="66"/>
        <end position="84"/>
    </location>
</feature>
<keyword evidence="1" id="KW-0812">Transmembrane</keyword>
<feature type="transmembrane region" description="Helical" evidence="1">
    <location>
        <begin position="104"/>
        <end position="123"/>
    </location>
</feature>
<accession>A0A934VN68</accession>
<keyword evidence="3" id="KW-1185">Reference proteome</keyword>
<evidence type="ECO:0000313" key="2">
    <source>
        <dbReference type="EMBL" id="MBK1834710.1"/>
    </source>
</evidence>
<keyword evidence="1" id="KW-0472">Membrane</keyword>
<reference evidence="2" key="1">
    <citation type="submission" date="2021-01" db="EMBL/GenBank/DDBJ databases">
        <title>Modified the classification status of verrucomicrobia.</title>
        <authorList>
            <person name="Feng X."/>
        </authorList>
    </citation>
    <scope>NUCLEOTIDE SEQUENCE</scope>
    <source>
        <strain evidence="2">KCTC 12986</strain>
    </source>
</reference>
<dbReference type="AlphaFoldDB" id="A0A934VN68"/>
<comment type="caution">
    <text evidence="2">The sequence shown here is derived from an EMBL/GenBank/DDBJ whole genome shotgun (WGS) entry which is preliminary data.</text>
</comment>
<organism evidence="2 3">
    <name type="scientific">Roseibacillus ishigakijimensis</name>
    <dbReference type="NCBI Taxonomy" id="454146"/>
    <lineage>
        <taxon>Bacteria</taxon>
        <taxon>Pseudomonadati</taxon>
        <taxon>Verrucomicrobiota</taxon>
        <taxon>Verrucomicrobiia</taxon>
        <taxon>Verrucomicrobiales</taxon>
        <taxon>Verrucomicrobiaceae</taxon>
        <taxon>Roseibacillus</taxon>
    </lineage>
</organism>
<feature type="transmembrane region" description="Helical" evidence="1">
    <location>
        <begin position="130"/>
        <end position="150"/>
    </location>
</feature>
<keyword evidence="1" id="KW-1133">Transmembrane helix</keyword>
<proteinExistence type="predicted"/>
<dbReference type="Proteomes" id="UP000604083">
    <property type="component" value="Unassembled WGS sequence"/>
</dbReference>
<feature type="transmembrane region" description="Helical" evidence="1">
    <location>
        <begin position="40"/>
        <end position="59"/>
    </location>
</feature>
<dbReference type="EMBL" id="JAENIO010000029">
    <property type="protein sequence ID" value="MBK1834710.1"/>
    <property type="molecule type" value="Genomic_DNA"/>
</dbReference>
<name>A0A934VN68_9BACT</name>
<gene>
    <name evidence="2" type="ORF">JIN78_11610</name>
</gene>
<evidence type="ECO:0000256" key="1">
    <source>
        <dbReference type="SAM" id="Phobius"/>
    </source>
</evidence>
<evidence type="ECO:0000313" key="3">
    <source>
        <dbReference type="Proteomes" id="UP000604083"/>
    </source>
</evidence>
<dbReference type="RefSeq" id="WP_377174575.1">
    <property type="nucleotide sequence ID" value="NZ_JBHUJA010000041.1"/>
</dbReference>
<sequence>MLFTVRGLLFFALAILPVALLAGWFHLSAGFAPAAVAERIAWLLLVTLTMWSFLAAWVFSVRGMATLIACFLVLSLMQMTWDQMGLRALAYPWLDPYGRQMDRASFVALLTATVLMVGAAGWMRRRSSPIQVVSWTLIVLCGWVAEALFLEWRPFFRFPEKEVQALRIEVEERESPGFGSETLVRGRFVLEEPLAPGEVLGWTLYREPRLEHGSRVLEETRLPLLSQGLLTSLERNPARFLVASGTPSFRWLLAQNEETLGAGSFLPQQNPSYFPGNERFDSRVIFTGALPEGAEQARFSGDYLVSAFSYREVARWSAWQSHQEVSDDFQLKYRPDASLEKRLHGGKLHLQVLLRGPHRLNFGEGEWQLMLHFPEQKKNLPAEITHSMSSGAGLTAGVVRREMKISFPLNWRLQELLEQKNLELSLHRLHARPVGRVRVEGTGALERSRRAEVLAVASKPNAQLAQLLWENRPSRKRSSWRETAHWLFQSNLSTGHYWFREDSPRVQEGQRAFARFPERMMQADEVFPHAFEFAAALKEGLPEENRSLLWERLADLEEAPGIAMERGWGEEALPEVERLIAAGHTTDELLRLGVTLGSELALEAALKQIEIGASEALLVALGRAEGRSERLWQAIEASIPGAVARTEERVLARAFLEFDPAFAGALFLGHEAMFAALCELCQSAREVGIGGVMTLSDRSVSTAFSYPEEMSFDQFQEALVPGNFRWDEVRELWIYQKGEMK</sequence>